<dbReference type="AlphaFoldDB" id="A0AAN9NNB4"/>
<keyword evidence="3" id="KW-1185">Reference proteome</keyword>
<feature type="transmembrane region" description="Helical" evidence="1">
    <location>
        <begin position="20"/>
        <end position="37"/>
    </location>
</feature>
<accession>A0AAN9NNB4</accession>
<protein>
    <submittedName>
        <fullName evidence="2">Uncharacterized protein</fullName>
    </submittedName>
</protein>
<sequence length="81" mass="9275">MSIYLRIVETFRIFRRRYHFNIAIFSLSLSSTHIAFSASSTQIHMNVTLTSLASLLHYLIPLFTSVSVRSAKLGFQLQLPN</sequence>
<comment type="caution">
    <text evidence="2">The sequence shown here is derived from an EMBL/GenBank/DDBJ whole genome shotgun (WGS) entry which is preliminary data.</text>
</comment>
<organism evidence="2 3">
    <name type="scientific">Phaseolus coccineus</name>
    <name type="common">Scarlet runner bean</name>
    <name type="synonym">Phaseolus multiflorus</name>
    <dbReference type="NCBI Taxonomy" id="3886"/>
    <lineage>
        <taxon>Eukaryota</taxon>
        <taxon>Viridiplantae</taxon>
        <taxon>Streptophyta</taxon>
        <taxon>Embryophyta</taxon>
        <taxon>Tracheophyta</taxon>
        <taxon>Spermatophyta</taxon>
        <taxon>Magnoliopsida</taxon>
        <taxon>eudicotyledons</taxon>
        <taxon>Gunneridae</taxon>
        <taxon>Pentapetalae</taxon>
        <taxon>rosids</taxon>
        <taxon>fabids</taxon>
        <taxon>Fabales</taxon>
        <taxon>Fabaceae</taxon>
        <taxon>Papilionoideae</taxon>
        <taxon>50 kb inversion clade</taxon>
        <taxon>NPAAA clade</taxon>
        <taxon>indigoferoid/millettioid clade</taxon>
        <taxon>Phaseoleae</taxon>
        <taxon>Phaseolus</taxon>
    </lineage>
</organism>
<evidence type="ECO:0000313" key="2">
    <source>
        <dbReference type="EMBL" id="KAK7372773.1"/>
    </source>
</evidence>
<gene>
    <name evidence="2" type="ORF">VNO80_06161</name>
</gene>
<feature type="transmembrane region" description="Helical" evidence="1">
    <location>
        <begin position="43"/>
        <end position="63"/>
    </location>
</feature>
<evidence type="ECO:0000313" key="3">
    <source>
        <dbReference type="Proteomes" id="UP001374584"/>
    </source>
</evidence>
<keyword evidence="1" id="KW-1133">Transmembrane helix</keyword>
<dbReference type="Proteomes" id="UP001374584">
    <property type="component" value="Unassembled WGS sequence"/>
</dbReference>
<reference evidence="2 3" key="1">
    <citation type="submission" date="2024-01" db="EMBL/GenBank/DDBJ databases">
        <title>The genomes of 5 underutilized Papilionoideae crops provide insights into root nodulation and disease resistanc.</title>
        <authorList>
            <person name="Jiang F."/>
        </authorList>
    </citation>
    <scope>NUCLEOTIDE SEQUENCE [LARGE SCALE GENOMIC DNA]</scope>
    <source>
        <strain evidence="2">JINMINGXINNONG_FW02</strain>
        <tissue evidence="2">Leaves</tissue>
    </source>
</reference>
<dbReference type="EMBL" id="JAYMYR010000003">
    <property type="protein sequence ID" value="KAK7372773.1"/>
    <property type="molecule type" value="Genomic_DNA"/>
</dbReference>
<keyword evidence="1" id="KW-0472">Membrane</keyword>
<keyword evidence="1" id="KW-0812">Transmembrane</keyword>
<evidence type="ECO:0000256" key="1">
    <source>
        <dbReference type="SAM" id="Phobius"/>
    </source>
</evidence>
<name>A0AAN9NNB4_PHACN</name>
<proteinExistence type="predicted"/>